<proteinExistence type="predicted"/>
<accession>A0A1A9A6T9</accession>
<reference evidence="1" key="2">
    <citation type="submission" date="2016-05" db="EMBL/GenBank/DDBJ databases">
        <authorList>
            <person name="Lavstsen T."/>
            <person name="Jespersen J.S."/>
        </authorList>
    </citation>
    <scope>NUCLEOTIDE SEQUENCE [LARGE SCALE GENOMIC DNA]</scope>
</reference>
<evidence type="ECO:0000313" key="1">
    <source>
        <dbReference type="EMBL" id="SBT52194.1"/>
    </source>
</evidence>
<keyword evidence="4" id="KW-1185">Reference proteome</keyword>
<dbReference type="EMBL" id="FLRD01000284">
    <property type="protein sequence ID" value="SBT52194.1"/>
    <property type="molecule type" value="Genomic_DNA"/>
</dbReference>
<name>A0A1A9A6T9_PLAOA</name>
<protein>
    <submittedName>
        <fullName evidence="1">PIR Superfamily Protein</fullName>
    </submittedName>
</protein>
<evidence type="ECO:0000313" key="3">
    <source>
        <dbReference type="Proteomes" id="UP000078550"/>
    </source>
</evidence>
<dbReference type="Proteomes" id="UP000078555">
    <property type="component" value="Unassembled WGS sequence"/>
</dbReference>
<dbReference type="Proteomes" id="UP000078550">
    <property type="component" value="Unassembled WGS sequence"/>
</dbReference>
<organism evidence="1 4">
    <name type="scientific">Plasmodium ovale wallikeri</name>
    <dbReference type="NCBI Taxonomy" id="864142"/>
    <lineage>
        <taxon>Eukaryota</taxon>
        <taxon>Sar</taxon>
        <taxon>Alveolata</taxon>
        <taxon>Apicomplexa</taxon>
        <taxon>Aconoidasida</taxon>
        <taxon>Haemosporida</taxon>
        <taxon>Plasmodiidae</taxon>
        <taxon>Plasmodium</taxon>
        <taxon>Plasmodium (Plasmodium)</taxon>
    </lineage>
</organism>
<reference evidence="3 4" key="1">
    <citation type="submission" date="2016-05" db="EMBL/GenBank/DDBJ databases">
        <authorList>
            <person name="Naeem Raeece"/>
        </authorList>
    </citation>
    <scope>NUCLEOTIDE SEQUENCE [LARGE SCALE GENOMIC DNA]</scope>
</reference>
<evidence type="ECO:0000313" key="2">
    <source>
        <dbReference type="EMBL" id="SBT59324.1"/>
    </source>
</evidence>
<gene>
    <name evidence="1" type="ORF">POVWA1_063280</name>
    <name evidence="2" type="ORF">POVWA2_094770</name>
</gene>
<dbReference type="AlphaFoldDB" id="A0A1A9A6T9"/>
<sequence>MGEPDNNIFENSEKYFQNEYHINKSVHLHYANFCYRTENPHFKSNLYLTNLCKKCVIILEKLKAEYSNGTAKYSKYSDYLNFWLTYKLTITCKFRTYITQFYEFIKNNYKAFSSNVLLKSKIYHIKCTTFNNMNVLYELYRYTRLSLYIKQGLPFLPNFALCKPSNEMNFTDKYTYHIYQLSSKKPKMDIPLYRKQIFSKSYCLKYDICNQELGKDLFTIKDNIQELLKYKQISSEEMDQHNSSNRVSFHVKEEDNASSNTTSINVGVDADTLFTLFFLYRFTPLDTWFNRTVLNRRDSMYNYDEASGQDYLDYNSDFDNYIPENSRYEVAYSAAW</sequence>
<dbReference type="EMBL" id="FLRE01003193">
    <property type="protein sequence ID" value="SBT59324.1"/>
    <property type="molecule type" value="Genomic_DNA"/>
</dbReference>
<evidence type="ECO:0000313" key="4">
    <source>
        <dbReference type="Proteomes" id="UP000078555"/>
    </source>
</evidence>